<proteinExistence type="predicted"/>
<evidence type="ECO:0000313" key="1">
    <source>
        <dbReference type="EMBL" id="BCX29495.1"/>
    </source>
</evidence>
<protein>
    <submittedName>
        <fullName evidence="1">Uncharacterized protein</fullName>
    </submittedName>
</protein>
<dbReference type="RefSeq" id="WP_221276546.1">
    <property type="nucleotide sequence ID" value="NZ_AP024685.1"/>
</dbReference>
<accession>A0ABN6GF47</accession>
<keyword evidence="2" id="KW-1185">Reference proteome</keyword>
<reference evidence="1 2" key="1">
    <citation type="submission" date="2021-05" db="EMBL/GenBank/DDBJ databases">
        <title>Complete Genome Sequence of Latilactobacillus sp. Strain WDN19, a High D-Aspartate-producing Lactic Acid Bacterium Isolated from a Japanese Pickle.</title>
        <authorList>
            <person name="Kajitani K."/>
            <person name="Takahashi S."/>
        </authorList>
    </citation>
    <scope>NUCLEOTIDE SEQUENCE [LARGE SCALE GENOMIC DNA]</scope>
    <source>
        <strain evidence="1 2">WDN19</strain>
    </source>
</reference>
<gene>
    <name evidence="1" type="ORF">LTWDN19_00620</name>
</gene>
<dbReference type="Proteomes" id="UP000825100">
    <property type="component" value="Chromosome"/>
</dbReference>
<name>A0ABN6GF47_LATCU</name>
<dbReference type="EMBL" id="AP024685">
    <property type="protein sequence ID" value="BCX29495.1"/>
    <property type="molecule type" value="Genomic_DNA"/>
</dbReference>
<evidence type="ECO:0000313" key="2">
    <source>
        <dbReference type="Proteomes" id="UP000825100"/>
    </source>
</evidence>
<organism evidence="1 2">
    <name type="scientific">Latilactobacillus curvatus</name>
    <name type="common">Lactobacillus curvatus</name>
    <dbReference type="NCBI Taxonomy" id="28038"/>
    <lineage>
        <taxon>Bacteria</taxon>
        <taxon>Bacillati</taxon>
        <taxon>Bacillota</taxon>
        <taxon>Bacilli</taxon>
        <taxon>Lactobacillales</taxon>
        <taxon>Lactobacillaceae</taxon>
        <taxon>Latilactobacillus</taxon>
    </lineage>
</organism>
<sequence length="65" mass="7547">MTDKKLVIEKEDNPEKNYRILNAYSETYLKIKQLKEETGLPIAKLTKLLVDFGIENLEIKEAQHG</sequence>